<dbReference type="InterPro" id="IPR011701">
    <property type="entry name" value="MFS"/>
</dbReference>
<keyword evidence="4 7" id="KW-0812">Transmembrane</keyword>
<evidence type="ECO:0000256" key="3">
    <source>
        <dbReference type="ARBA" id="ARBA00022475"/>
    </source>
</evidence>
<dbReference type="InterPro" id="IPR036259">
    <property type="entry name" value="MFS_trans_sf"/>
</dbReference>
<feature type="transmembrane region" description="Helical" evidence="7">
    <location>
        <begin position="263"/>
        <end position="286"/>
    </location>
</feature>
<dbReference type="Gene3D" id="1.20.1250.20">
    <property type="entry name" value="MFS general substrate transporter like domains"/>
    <property type="match status" value="1"/>
</dbReference>
<keyword evidence="2" id="KW-0813">Transport</keyword>
<feature type="transmembrane region" description="Helical" evidence="7">
    <location>
        <begin position="73"/>
        <end position="96"/>
    </location>
</feature>
<dbReference type="SUPFAM" id="SSF103473">
    <property type="entry name" value="MFS general substrate transporter"/>
    <property type="match status" value="1"/>
</dbReference>
<gene>
    <name evidence="9" type="ORF">FD12_GL000876</name>
</gene>
<evidence type="ECO:0000313" key="10">
    <source>
        <dbReference type="Proteomes" id="UP000051977"/>
    </source>
</evidence>
<dbReference type="Pfam" id="PF07690">
    <property type="entry name" value="MFS_1"/>
    <property type="match status" value="1"/>
</dbReference>
<evidence type="ECO:0000256" key="4">
    <source>
        <dbReference type="ARBA" id="ARBA00022692"/>
    </source>
</evidence>
<keyword evidence="10" id="KW-1185">Reference proteome</keyword>
<evidence type="ECO:0000256" key="2">
    <source>
        <dbReference type="ARBA" id="ARBA00022448"/>
    </source>
</evidence>
<feature type="transmembrane region" description="Helical" evidence="7">
    <location>
        <begin position="132"/>
        <end position="153"/>
    </location>
</feature>
<proteinExistence type="predicted"/>
<keyword evidence="5 7" id="KW-1133">Transmembrane helix</keyword>
<dbReference type="PANTHER" id="PTHR42718">
    <property type="entry name" value="MAJOR FACILITATOR SUPERFAMILY MULTIDRUG TRANSPORTER MFSC"/>
    <property type="match status" value="1"/>
</dbReference>
<feature type="transmembrane region" description="Helical" evidence="7">
    <location>
        <begin position="102"/>
        <end position="120"/>
    </location>
</feature>
<feature type="transmembrane region" description="Helical" evidence="7">
    <location>
        <begin position="354"/>
        <end position="378"/>
    </location>
</feature>
<feature type="transmembrane region" description="Helical" evidence="7">
    <location>
        <begin position="298"/>
        <end position="319"/>
    </location>
</feature>
<accession>A0ABR5PFX6</accession>
<keyword evidence="3" id="KW-1003">Cell membrane</keyword>
<dbReference type="EMBL" id="AZEI01000012">
    <property type="protein sequence ID" value="KRL18118.1"/>
    <property type="molecule type" value="Genomic_DNA"/>
</dbReference>
<dbReference type="Proteomes" id="UP000051977">
    <property type="component" value="Unassembled WGS sequence"/>
</dbReference>
<dbReference type="RefSeq" id="WP_056981370.1">
    <property type="nucleotide sequence ID" value="NZ_AZEI01000012.1"/>
</dbReference>
<evidence type="ECO:0000259" key="8">
    <source>
        <dbReference type="PROSITE" id="PS50850"/>
    </source>
</evidence>
<evidence type="ECO:0000256" key="7">
    <source>
        <dbReference type="SAM" id="Phobius"/>
    </source>
</evidence>
<reference evidence="9 10" key="1">
    <citation type="journal article" date="2015" name="Genome Announc.">
        <title>Expanding the biotechnology potential of lactobacilli through comparative genomics of 213 strains and associated genera.</title>
        <authorList>
            <person name="Sun Z."/>
            <person name="Harris H.M."/>
            <person name="McCann A."/>
            <person name="Guo C."/>
            <person name="Argimon S."/>
            <person name="Zhang W."/>
            <person name="Yang X."/>
            <person name="Jeffery I.B."/>
            <person name="Cooney J.C."/>
            <person name="Kagawa T.F."/>
            <person name="Liu W."/>
            <person name="Song Y."/>
            <person name="Salvetti E."/>
            <person name="Wrobel A."/>
            <person name="Rasinkangas P."/>
            <person name="Parkhill J."/>
            <person name="Rea M.C."/>
            <person name="O'Sullivan O."/>
            <person name="Ritari J."/>
            <person name="Douillard F.P."/>
            <person name="Paul Ross R."/>
            <person name="Yang R."/>
            <person name="Briner A.E."/>
            <person name="Felis G.E."/>
            <person name="de Vos W.M."/>
            <person name="Barrangou R."/>
            <person name="Klaenhammer T.R."/>
            <person name="Caufield P.W."/>
            <person name="Cui Y."/>
            <person name="Zhang H."/>
            <person name="O'Toole P.W."/>
        </authorList>
    </citation>
    <scope>NUCLEOTIDE SEQUENCE [LARGE SCALE GENOMIC DNA]</scope>
    <source>
        <strain evidence="9 10">DSM 19907</strain>
    </source>
</reference>
<feature type="transmembrane region" description="Helical" evidence="7">
    <location>
        <begin position="159"/>
        <end position="181"/>
    </location>
</feature>
<comment type="caution">
    <text evidence="9">The sequence shown here is derived from an EMBL/GenBank/DDBJ whole genome shotgun (WGS) entry which is preliminary data.</text>
</comment>
<evidence type="ECO:0000256" key="5">
    <source>
        <dbReference type="ARBA" id="ARBA00022989"/>
    </source>
</evidence>
<dbReference type="Gene3D" id="1.20.1720.10">
    <property type="entry name" value="Multidrug resistance protein D"/>
    <property type="match status" value="1"/>
</dbReference>
<name>A0ABR5PFX6_9LACO</name>
<organism evidence="9 10">
    <name type="scientific">Lentilactobacillus rapi DSM 19907 = JCM 15042</name>
    <dbReference type="NCBI Taxonomy" id="1423795"/>
    <lineage>
        <taxon>Bacteria</taxon>
        <taxon>Bacillati</taxon>
        <taxon>Bacillota</taxon>
        <taxon>Bacilli</taxon>
        <taxon>Lactobacillales</taxon>
        <taxon>Lactobacillaceae</taxon>
        <taxon>Lentilactobacillus</taxon>
    </lineage>
</organism>
<dbReference type="CDD" id="cd17321">
    <property type="entry name" value="MFS_MMR_MDR_like"/>
    <property type="match status" value="1"/>
</dbReference>
<evidence type="ECO:0000256" key="1">
    <source>
        <dbReference type="ARBA" id="ARBA00004651"/>
    </source>
</evidence>
<feature type="transmembrane region" description="Helical" evidence="7">
    <location>
        <begin position="193"/>
        <end position="212"/>
    </location>
</feature>
<evidence type="ECO:0000256" key="6">
    <source>
        <dbReference type="ARBA" id="ARBA00023136"/>
    </source>
</evidence>
<dbReference type="PROSITE" id="PS50850">
    <property type="entry name" value="MFS"/>
    <property type="match status" value="1"/>
</dbReference>
<keyword evidence="6 7" id="KW-0472">Membrane</keyword>
<feature type="transmembrane region" description="Helical" evidence="7">
    <location>
        <begin position="326"/>
        <end position="342"/>
    </location>
</feature>
<protein>
    <submittedName>
        <fullName evidence="9">MDR permease</fullName>
    </submittedName>
</protein>
<dbReference type="InterPro" id="IPR020846">
    <property type="entry name" value="MFS_dom"/>
</dbReference>
<dbReference type="PANTHER" id="PTHR42718:SF46">
    <property type="entry name" value="BLR6921 PROTEIN"/>
    <property type="match status" value="1"/>
</dbReference>
<feature type="transmembrane region" description="Helical" evidence="7">
    <location>
        <begin position="224"/>
        <end position="242"/>
    </location>
</feature>
<feature type="transmembrane region" description="Helical" evidence="7">
    <location>
        <begin position="390"/>
        <end position="411"/>
    </location>
</feature>
<comment type="subcellular location">
    <subcellularLocation>
        <location evidence="1">Cell membrane</location>
        <topology evidence="1">Multi-pass membrane protein</topology>
    </subcellularLocation>
</comment>
<evidence type="ECO:0000313" key="9">
    <source>
        <dbReference type="EMBL" id="KRL18118.1"/>
    </source>
</evidence>
<sequence>MNKIKYVLPVLLIGNLLCMMDVSIMTIVLPEIQTAFNESLTNLSWTLNVYTIVFASFIIPFGRLAEKFGRNKFVFTGLIIFAVGSLLSGISTNLSFMLVARGIQSIGAAMIIPTSMVIGLELSNQQNRNKTVAALAGVQGLAVALGPSIGGFVAQYWGWRWVFFINVPLIVIDLIVFPMVLSLRHEQTQSAPIDWTGALLSVVMLFSLSLGLIKGNTWGWNSPIILGLFATAFVSLPLFILLERKLKLPMINMNLFHSRNFNGASISLVLCNFFLGGMAVLIPTFLTRVHGQSELGAALLITPYSVAVMFSVIITSLLVKKINNKLLIGLGFTLIGISYYLLANMDLSQNYNQLIIAAILLGVGYGLVAATANILAVADFHGSILTASQSVANVLRQVGMVLAIAIFMTVLSTNIDTAKQRTLNYGESQIRMLNSTAALKSKLQRKIHSKLNPNSTNVTKVKGSLKFKGAKISQAKRSALISQSNDHELALIATKEKLPVKAIPAKLKSQVLKNVSETV</sequence>
<feature type="domain" description="Major facilitator superfamily (MFS) profile" evidence="8">
    <location>
        <begin position="7"/>
        <end position="452"/>
    </location>
</feature>
<feature type="transmembrane region" description="Helical" evidence="7">
    <location>
        <begin position="7"/>
        <end position="30"/>
    </location>
</feature>
<feature type="transmembrane region" description="Helical" evidence="7">
    <location>
        <begin position="42"/>
        <end position="61"/>
    </location>
</feature>